<dbReference type="InterPro" id="IPR038696">
    <property type="entry name" value="IalB_sf"/>
</dbReference>
<comment type="caution">
    <text evidence="3">The sequence shown here is derived from an EMBL/GenBank/DDBJ whole genome shotgun (WGS) entry which is preliminary data.</text>
</comment>
<dbReference type="RefSeq" id="WP_281803857.1">
    <property type="nucleotide sequence ID" value="NZ_BSEC01000001.1"/>
</dbReference>
<evidence type="ECO:0008006" key="5">
    <source>
        <dbReference type="Google" id="ProtNLM"/>
    </source>
</evidence>
<evidence type="ECO:0000256" key="2">
    <source>
        <dbReference type="SAM" id="SignalP"/>
    </source>
</evidence>
<dbReference type="Pfam" id="PF06776">
    <property type="entry name" value="IalB"/>
    <property type="match status" value="1"/>
</dbReference>
<dbReference type="Proteomes" id="UP001144323">
    <property type="component" value="Unassembled WGS sequence"/>
</dbReference>
<dbReference type="EMBL" id="BSEC01000001">
    <property type="protein sequence ID" value="GLI93822.1"/>
    <property type="molecule type" value="Genomic_DNA"/>
</dbReference>
<accession>A0A9W6GVH4</accession>
<keyword evidence="2" id="KW-0732">Signal</keyword>
<feature type="region of interest" description="Disordered" evidence="1">
    <location>
        <begin position="29"/>
        <end position="68"/>
    </location>
</feature>
<proteinExistence type="predicted"/>
<keyword evidence="4" id="KW-1185">Reference proteome</keyword>
<dbReference type="AlphaFoldDB" id="A0A9W6GVH4"/>
<organism evidence="3 4">
    <name type="scientific">Methylocystis echinoides</name>
    <dbReference type="NCBI Taxonomy" id="29468"/>
    <lineage>
        <taxon>Bacteria</taxon>
        <taxon>Pseudomonadati</taxon>
        <taxon>Pseudomonadota</taxon>
        <taxon>Alphaproteobacteria</taxon>
        <taxon>Hyphomicrobiales</taxon>
        <taxon>Methylocystaceae</taxon>
        <taxon>Methylocystis</taxon>
    </lineage>
</organism>
<evidence type="ECO:0000313" key="3">
    <source>
        <dbReference type="EMBL" id="GLI93822.1"/>
    </source>
</evidence>
<evidence type="ECO:0000313" key="4">
    <source>
        <dbReference type="Proteomes" id="UP001144323"/>
    </source>
</evidence>
<protein>
    <recommendedName>
        <fullName evidence="5">Invasion associated locus B family protein</fullName>
    </recommendedName>
</protein>
<dbReference type="Gene3D" id="2.60.40.1880">
    <property type="entry name" value="Invasion associated locus B (IalB) protein"/>
    <property type="match status" value="1"/>
</dbReference>
<reference evidence="3" key="1">
    <citation type="journal article" date="2023" name="Int. J. Syst. Evol. Microbiol.">
        <title>Methylocystis iwaonis sp. nov., a type II methane-oxidizing bacterium from surface soil of a rice paddy field in Japan, and emended description of the genus Methylocystis (ex Whittenbury et al. 1970) Bowman et al. 1993.</title>
        <authorList>
            <person name="Kaise H."/>
            <person name="Sawadogo J.B."/>
            <person name="Alam M.S."/>
            <person name="Ueno C."/>
            <person name="Dianou D."/>
            <person name="Shinjo R."/>
            <person name="Asakawa S."/>
        </authorList>
    </citation>
    <scope>NUCLEOTIDE SEQUENCE</scope>
    <source>
        <strain evidence="3">LMG27198</strain>
    </source>
</reference>
<gene>
    <name evidence="3" type="ORF">LMG27198_28140</name>
</gene>
<feature type="signal peptide" evidence="2">
    <location>
        <begin position="1"/>
        <end position="20"/>
    </location>
</feature>
<sequence length="211" mass="22204">MKRIVLTLIAVLGLVGSAAAQDYIGPAATPAKPKAQAAPPAAAPKPALAPLAQSQQPAPAAPAAQQPAKADVVETHGDWVLQCWKQKARMCQILQREIEAKSQKTILITTISAMPDKGYRIMMLTPLGLKAVQTLPVTIDNAPFAEIPMQSCIASGCVHVMELTAPLLAKLQSAGDISLTLTAMNGQKLGLRVPVKGLKDALGKMSQYLKT</sequence>
<evidence type="ECO:0000256" key="1">
    <source>
        <dbReference type="SAM" id="MobiDB-lite"/>
    </source>
</evidence>
<feature type="chain" id="PRO_5040935728" description="Invasion associated locus B family protein" evidence="2">
    <location>
        <begin position="21"/>
        <end position="211"/>
    </location>
</feature>
<name>A0A9W6GVH4_9HYPH</name>
<dbReference type="InterPro" id="IPR010642">
    <property type="entry name" value="Invasion_prot_B"/>
</dbReference>